<reference evidence="1" key="1">
    <citation type="submission" date="2016-10" db="EMBL/GenBank/DDBJ databases">
        <authorList>
            <person name="Benchimol M."/>
            <person name="Almeida L.G."/>
            <person name="Vasconcelos A.T."/>
            <person name="Perreira-Neves A."/>
            <person name="Rosa I.A."/>
            <person name="Tasca T."/>
            <person name="Bogo M.R."/>
            <person name="de Souza W."/>
        </authorList>
    </citation>
    <scope>NUCLEOTIDE SEQUENCE [LARGE SCALE GENOMIC DNA]</scope>
    <source>
        <strain evidence="1">K</strain>
    </source>
</reference>
<sequence length="275" mass="32581">MINKKSKLPKLYIIYLSVNENQEYSENKYDLVFDSQYEEDNREYPQTFVEYICSSFGKDINDIVITIPESGDQHKVIEERQYYSELKIDKFAILHIFDFSDVSESQYKPNFIKLVELYDPIESYHNLRKAQGDFDRALKIFIPENMDMNDYDSLEGKYKQQKQQNPKLSRLEWLRENKIVHQSQFNDAIRKFLGKANPYDKEYEGRIILCYQEKLNDVEKSELKKLTKFAAQLGSKNPEEDATRSYVSCKKNREKTEEILKIILSDISTCLSLNC</sequence>
<dbReference type="Proteomes" id="UP000179807">
    <property type="component" value="Unassembled WGS sequence"/>
</dbReference>
<protein>
    <submittedName>
        <fullName evidence="1">Uncharacterized protein</fullName>
    </submittedName>
</protein>
<dbReference type="AlphaFoldDB" id="A0A1J4J814"/>
<keyword evidence="2" id="KW-1185">Reference proteome</keyword>
<dbReference type="GeneID" id="94847850"/>
<organism evidence="1 2">
    <name type="scientific">Tritrichomonas foetus</name>
    <dbReference type="NCBI Taxonomy" id="1144522"/>
    <lineage>
        <taxon>Eukaryota</taxon>
        <taxon>Metamonada</taxon>
        <taxon>Parabasalia</taxon>
        <taxon>Tritrichomonadida</taxon>
        <taxon>Tritrichomonadidae</taxon>
        <taxon>Tritrichomonas</taxon>
    </lineage>
</organism>
<accession>A0A1J4J814</accession>
<proteinExistence type="predicted"/>
<dbReference type="VEuPathDB" id="TrichDB:TRFO_40344"/>
<evidence type="ECO:0000313" key="1">
    <source>
        <dbReference type="EMBL" id="OHS93364.1"/>
    </source>
</evidence>
<gene>
    <name evidence="1" type="ORF">TRFO_40344</name>
</gene>
<name>A0A1J4J814_9EUKA</name>
<evidence type="ECO:0000313" key="2">
    <source>
        <dbReference type="Proteomes" id="UP000179807"/>
    </source>
</evidence>
<dbReference type="RefSeq" id="XP_068346501.1">
    <property type="nucleotide sequence ID" value="XM_068513146.1"/>
</dbReference>
<dbReference type="EMBL" id="MLAK01001408">
    <property type="protein sequence ID" value="OHS93364.1"/>
    <property type="molecule type" value="Genomic_DNA"/>
</dbReference>
<comment type="caution">
    <text evidence="1">The sequence shown here is derived from an EMBL/GenBank/DDBJ whole genome shotgun (WGS) entry which is preliminary data.</text>
</comment>